<evidence type="ECO:0000313" key="2">
    <source>
        <dbReference type="Proteomes" id="UP000020077"/>
    </source>
</evidence>
<reference evidence="1 2" key="1">
    <citation type="submission" date="2014-02" db="EMBL/GenBank/DDBJ databases">
        <title>Expanding our view of genomic diversity in Candidatus Accumulibacter clades.</title>
        <authorList>
            <person name="Skennerton C.T."/>
            <person name="Barr J.J."/>
            <person name="Slater F.R."/>
            <person name="Bond P.L."/>
            <person name="Tyson G.W."/>
        </authorList>
    </citation>
    <scope>NUCLEOTIDE SEQUENCE [LARGE SCALE GENOMIC DNA]</scope>
    <source>
        <strain evidence="2">BA-91</strain>
    </source>
</reference>
<dbReference type="AlphaFoldDB" id="A0A080LZR6"/>
<proteinExistence type="predicted"/>
<organism evidence="1 2">
    <name type="scientific">Candidatus Accumulibacter phosphatis</name>
    <dbReference type="NCBI Taxonomy" id="327160"/>
    <lineage>
        <taxon>Bacteria</taxon>
        <taxon>Pseudomonadati</taxon>
        <taxon>Pseudomonadota</taxon>
        <taxon>Betaproteobacteria</taxon>
        <taxon>Candidatus Accumulibacter</taxon>
    </lineage>
</organism>
<gene>
    <name evidence="1" type="ORF">AW09_000370</name>
</gene>
<evidence type="ECO:0000313" key="1">
    <source>
        <dbReference type="EMBL" id="KFB74341.1"/>
    </source>
</evidence>
<comment type="caution">
    <text evidence="1">The sequence shown here is derived from an EMBL/GenBank/DDBJ whole genome shotgun (WGS) entry which is preliminary data.</text>
</comment>
<protein>
    <submittedName>
        <fullName evidence="1">Uncharacterized protein</fullName>
    </submittedName>
</protein>
<dbReference type="EMBL" id="JDVG02000057">
    <property type="protein sequence ID" value="KFB74341.1"/>
    <property type="molecule type" value="Genomic_DNA"/>
</dbReference>
<sequence>MSASATLPGDDPIAAAAHELKLRRLAGKTAEKPTRKKGKQTAKTVRCKIRLTKSEFLELSKLKKQLARKGVSASKEELVRAGLLLLVHLDRSELKTAIRDVIAPEPATGENE</sequence>
<accession>A0A080LZR6</accession>
<dbReference type="Proteomes" id="UP000020077">
    <property type="component" value="Unassembled WGS sequence"/>
</dbReference>
<name>A0A080LZR6_9PROT</name>